<feature type="binding site" evidence="11">
    <location>
        <begin position="97"/>
        <end position="100"/>
    </location>
    <ligand>
        <name>FAD</name>
        <dbReference type="ChEBI" id="CHEBI:57692"/>
    </ligand>
</feature>
<dbReference type="InterPro" id="IPR039261">
    <property type="entry name" value="FNR_nucleotide-bd"/>
</dbReference>
<dbReference type="InterPro" id="IPR019480">
    <property type="entry name" value="Dihydroorotate_DH_Fe-S-bd"/>
</dbReference>
<comment type="cofactor">
    <cofactor evidence="10">
        <name>[2Fe-2S] cluster</name>
        <dbReference type="ChEBI" id="CHEBI:190135"/>
    </cofactor>
</comment>
<evidence type="ECO:0000256" key="5">
    <source>
        <dbReference type="ARBA" id="ARBA00022723"/>
    </source>
</evidence>
<dbReference type="InterPro" id="IPR037117">
    <property type="entry name" value="Dihydroorotate_DH_ele_sf"/>
</dbReference>
<feature type="binding site" evidence="12">
    <location>
        <position position="269"/>
    </location>
    <ligand>
        <name>[2Fe-2S] cluster</name>
        <dbReference type="ChEBI" id="CHEBI:190135"/>
    </ligand>
</feature>
<dbReference type="GO" id="GO:0006221">
    <property type="term" value="P:pyrimidine nucleotide biosynthetic process"/>
    <property type="evidence" value="ECO:0007669"/>
    <property type="project" value="InterPro"/>
</dbReference>
<dbReference type="PROSITE" id="PS51384">
    <property type="entry name" value="FAD_FR"/>
    <property type="match status" value="1"/>
</dbReference>
<evidence type="ECO:0000259" key="13">
    <source>
        <dbReference type="PROSITE" id="PS51384"/>
    </source>
</evidence>
<evidence type="ECO:0000256" key="9">
    <source>
        <dbReference type="ARBA" id="ARBA00023014"/>
    </source>
</evidence>
<evidence type="ECO:0000256" key="10">
    <source>
        <dbReference type="ARBA" id="ARBA00034078"/>
    </source>
</evidence>
<evidence type="ECO:0000256" key="12">
    <source>
        <dbReference type="PIRSR" id="PIRSR006816-2"/>
    </source>
</evidence>
<keyword evidence="7" id="KW-0249">Electron transport</keyword>
<dbReference type="Gene3D" id="3.40.50.80">
    <property type="entry name" value="Nucleotide-binding domain of ferredoxin-NADP reductase (FNR) module"/>
    <property type="match status" value="1"/>
</dbReference>
<keyword evidence="6 11" id="KW-0274">FAD</keyword>
<evidence type="ECO:0000256" key="2">
    <source>
        <dbReference type="ARBA" id="ARBA00022448"/>
    </source>
</evidence>
<dbReference type="SUPFAM" id="SSF63380">
    <property type="entry name" value="Riboflavin synthase domain-like"/>
    <property type="match status" value="1"/>
</dbReference>
<dbReference type="InterPro" id="IPR012165">
    <property type="entry name" value="Cyt_c3_hydrogenase_gsu"/>
</dbReference>
<dbReference type="PIRSF" id="PIRSF006816">
    <property type="entry name" value="Cyc3_hyd_g"/>
    <property type="match status" value="1"/>
</dbReference>
<dbReference type="EMBL" id="DSBT01000287">
    <property type="protein sequence ID" value="HDP78376.1"/>
    <property type="molecule type" value="Genomic_DNA"/>
</dbReference>
<keyword evidence="9 12" id="KW-0411">Iron-sulfur</keyword>
<keyword evidence="4 12" id="KW-0001">2Fe-2S</keyword>
<dbReference type="InterPro" id="IPR017938">
    <property type="entry name" value="Riboflavin_synthase-like_b-brl"/>
</dbReference>
<comment type="cofactor">
    <cofactor evidence="12">
        <name>[2Fe-2S] cluster</name>
        <dbReference type="ChEBI" id="CHEBI:190135"/>
    </cofactor>
    <text evidence="12">Binds 1 [2Fe-2S] cluster per subunit.</text>
</comment>
<dbReference type="InterPro" id="IPR008333">
    <property type="entry name" value="Cbr1-like_FAD-bd_dom"/>
</dbReference>
<dbReference type="Pfam" id="PF10418">
    <property type="entry name" value="DHODB_Fe-S_bind"/>
    <property type="match status" value="1"/>
</dbReference>
<evidence type="ECO:0000256" key="6">
    <source>
        <dbReference type="ARBA" id="ARBA00022827"/>
    </source>
</evidence>
<comment type="cofactor">
    <cofactor evidence="11">
        <name>FAD</name>
        <dbReference type="ChEBI" id="CHEBI:57692"/>
    </cofactor>
    <text evidence="11">Binds 1 FAD per subunit.</text>
</comment>
<dbReference type="GO" id="GO:0050660">
    <property type="term" value="F:flavin adenine dinucleotide binding"/>
    <property type="evidence" value="ECO:0007669"/>
    <property type="project" value="InterPro"/>
</dbReference>
<feature type="binding site" evidence="12">
    <location>
        <position position="272"/>
    </location>
    <ligand>
        <name>[2Fe-2S] cluster</name>
        <dbReference type="ChEBI" id="CHEBI:190135"/>
    </ligand>
</feature>
<evidence type="ECO:0000256" key="7">
    <source>
        <dbReference type="ARBA" id="ARBA00022982"/>
    </source>
</evidence>
<dbReference type="AlphaFoldDB" id="A0A7C1CWM4"/>
<dbReference type="GO" id="GO:0051537">
    <property type="term" value="F:2 iron, 2 sulfur cluster binding"/>
    <property type="evidence" value="ECO:0007669"/>
    <property type="project" value="UniProtKB-KW"/>
</dbReference>
<dbReference type="PANTHER" id="PTHR43513">
    <property type="entry name" value="DIHYDROOROTATE DEHYDROGENASE B (NAD(+)), ELECTRON TRANSFER SUBUNIT"/>
    <property type="match status" value="1"/>
</dbReference>
<gene>
    <name evidence="14" type="ORF">ENN47_09390</name>
</gene>
<reference evidence="14" key="1">
    <citation type="journal article" date="2020" name="mSystems">
        <title>Genome- and Community-Level Interaction Insights into Carbon Utilization and Element Cycling Functions of Hydrothermarchaeota in Hydrothermal Sediment.</title>
        <authorList>
            <person name="Zhou Z."/>
            <person name="Liu Y."/>
            <person name="Xu W."/>
            <person name="Pan J."/>
            <person name="Luo Z.H."/>
            <person name="Li M."/>
        </authorList>
    </citation>
    <scope>NUCLEOTIDE SEQUENCE [LARGE SCALE GENOMIC DNA]</scope>
    <source>
        <strain evidence="14">SpSt-1179</strain>
    </source>
</reference>
<dbReference type="Pfam" id="PF00970">
    <property type="entry name" value="FAD_binding_6"/>
    <property type="match status" value="1"/>
</dbReference>
<evidence type="ECO:0000256" key="11">
    <source>
        <dbReference type="PIRSR" id="PIRSR006816-1"/>
    </source>
</evidence>
<keyword evidence="3 11" id="KW-0285">Flavoprotein</keyword>
<evidence type="ECO:0000256" key="8">
    <source>
        <dbReference type="ARBA" id="ARBA00023004"/>
    </source>
</evidence>
<comment type="similarity">
    <text evidence="1">Belongs to the PyrK family.</text>
</comment>
<dbReference type="GO" id="GO:0046872">
    <property type="term" value="F:metal ion binding"/>
    <property type="evidence" value="ECO:0007669"/>
    <property type="project" value="UniProtKB-KW"/>
</dbReference>
<feature type="binding site" evidence="12">
    <location>
        <position position="284"/>
    </location>
    <ligand>
        <name>[2Fe-2S] cluster</name>
        <dbReference type="ChEBI" id="CHEBI:190135"/>
    </ligand>
</feature>
<dbReference type="GO" id="GO:0016491">
    <property type="term" value="F:oxidoreductase activity"/>
    <property type="evidence" value="ECO:0007669"/>
    <property type="project" value="InterPro"/>
</dbReference>
<dbReference type="Gene3D" id="2.40.30.10">
    <property type="entry name" value="Translation factors"/>
    <property type="match status" value="1"/>
</dbReference>
<protein>
    <submittedName>
        <fullName evidence="14">Dihydroorotate dehydrogenase electron transfer subunit</fullName>
    </submittedName>
</protein>
<keyword evidence="5 12" id="KW-0479">Metal-binding</keyword>
<dbReference type="InterPro" id="IPR050353">
    <property type="entry name" value="PyrK_electron_transfer"/>
</dbReference>
<dbReference type="Gene3D" id="2.10.240.10">
    <property type="entry name" value="Dihydroorotate dehydrogenase, electron transfer subunit"/>
    <property type="match status" value="1"/>
</dbReference>
<evidence type="ECO:0000256" key="4">
    <source>
        <dbReference type="ARBA" id="ARBA00022714"/>
    </source>
</evidence>
<evidence type="ECO:0000256" key="1">
    <source>
        <dbReference type="ARBA" id="ARBA00006422"/>
    </source>
</evidence>
<sequence length="300" mass="33804">MDCRRVLYVFKREEYSLPGEETRSEGEVYHSLWKNSLPLHWRVSMNVVNEKCEVIRNERVSSDGHILVLNSRDISRQTLPGQFVEIGCYGEDMILRRPFSVFDVSSESLSLFIKIVGKGTKWLSELNSGSIVDLIGPLGNGFTVSSKSRSLLIGGGCGIASLNLLSRKLFDSDSNSDTIFGFSKPEEIPQEVIEGFQKRANRVLVTVDKGPYPFIGNVVDRLKEIDLENYDRFYCCGPTRMLKALEPFLCKREVEVSLEARMACGIGVCYGCTISTKHGSKRVCLDGPVFKMEEVEWNEM</sequence>
<dbReference type="SUPFAM" id="SSF52343">
    <property type="entry name" value="Ferredoxin reductase-like, C-terminal NADP-linked domain"/>
    <property type="match status" value="1"/>
</dbReference>
<dbReference type="PANTHER" id="PTHR43513:SF3">
    <property type="entry name" value="DIHYDROOROTATE DEHYDROGENASE B (NAD(+)), ELECTRON TRANSFER SUBUNIT-RELATED"/>
    <property type="match status" value="1"/>
</dbReference>
<proteinExistence type="inferred from homology"/>
<feature type="binding site" evidence="11">
    <location>
        <begin position="119"/>
        <end position="120"/>
    </location>
    <ligand>
        <name>FAD</name>
        <dbReference type="ChEBI" id="CHEBI:57692"/>
    </ligand>
</feature>
<feature type="domain" description="FAD-binding FR-type" evidence="13">
    <location>
        <begin position="47"/>
        <end position="144"/>
    </location>
</feature>
<comment type="caution">
    <text evidence="14">The sequence shown here is derived from an EMBL/GenBank/DDBJ whole genome shotgun (WGS) entry which is preliminary data.</text>
</comment>
<accession>A0A7C1CWM4</accession>
<organism evidence="14">
    <name type="scientific">Mesotoga infera</name>
    <dbReference type="NCBI Taxonomy" id="1236046"/>
    <lineage>
        <taxon>Bacteria</taxon>
        <taxon>Thermotogati</taxon>
        <taxon>Thermotogota</taxon>
        <taxon>Thermotogae</taxon>
        <taxon>Kosmotogales</taxon>
        <taxon>Kosmotogaceae</taxon>
        <taxon>Mesotoga</taxon>
    </lineage>
</organism>
<evidence type="ECO:0000313" key="14">
    <source>
        <dbReference type="EMBL" id="HDP78376.1"/>
    </source>
</evidence>
<evidence type="ECO:0000256" key="3">
    <source>
        <dbReference type="ARBA" id="ARBA00022630"/>
    </source>
</evidence>
<name>A0A7C1CWM4_9BACT</name>
<keyword evidence="8 12" id="KW-0408">Iron</keyword>
<dbReference type="InterPro" id="IPR017927">
    <property type="entry name" value="FAD-bd_FR_type"/>
</dbReference>
<dbReference type="Proteomes" id="UP000886198">
    <property type="component" value="Unassembled WGS sequence"/>
</dbReference>
<keyword evidence="2" id="KW-0813">Transport</keyword>
<feature type="binding site" evidence="12">
    <location>
        <position position="264"/>
    </location>
    <ligand>
        <name>[2Fe-2S] cluster</name>
        <dbReference type="ChEBI" id="CHEBI:190135"/>
    </ligand>
</feature>
<dbReference type="CDD" id="cd06218">
    <property type="entry name" value="DHOD_e_trans"/>
    <property type="match status" value="1"/>
</dbReference>